<keyword evidence="2" id="KW-1185">Reference proteome</keyword>
<accession>A0A6C1DY85</accession>
<dbReference type="EMBL" id="CP048994">
    <property type="protein sequence ID" value="QID81583.1"/>
    <property type="molecule type" value="Genomic_DNA"/>
</dbReference>
<dbReference type="Proteomes" id="UP000501346">
    <property type="component" value="Chromosome ScXIII"/>
</dbReference>
<sequence>MFKYNRSLCSSALIAKSQIRFYRLKRAPLNYASHIPEVLNKTIIGPDEPEKCLILKGKTSEEIENNLLSNKKFQEINPLDTIQETFIQYLKFCNETNFKRSNKNLNRLKKTLESKDSNSTVKINAVFNYLLEECDLEIKRLNTTGQTQVYNEEKGNEDDLEQSIMNDIFRSAQEQFEDQEGHIPLRSTSFLLEILKSFNERFNGIIKPKESITEMVTFSQLAQAFEVVKLIPVQEMKEKGIYLVGNLLYGTGKVRLDPINESFYIESLLVFGNYKAAYSLFITNKDKVNERWWNELGLMITLRSNHLRNFRKLLAETDAKYSTKYSYLSPRVTKLSIRKYLSIGNVTEANILTDRFIKLVEEVGIIRMKDEQEELPTGVKNFQNEKHATEFLNELEIPSDHDYISIVDFHLYKRNIPMAAQLISKYMEIPGTTQEDAAFLLVKTKLNMLKDFEKLRNIFAQNKDYVVPENNVKMLQEAFESVITKYNTNSPIYNELLFENVSALTKSIVLTDFLEEFITKQASGQWMELNSVSRSRKFNGLLNILLGTGEEEKAYNILKKLEEASKKSKTDPDLLYNQFYSEVNAYHYAKFVEFYSLQIQNMKAQNTPSFRKKEFKQKVKSLLKRMQESEVIPNAVFLREILNFYDSMYDFNSSFEIINPLLESKQQVSSESSLSTSNPCRFYNRRIITKPLYHKIWSVYCHYYHVLQNNSRILSKKSSIVKKLIKRQIKIHPTCHPRVLFQMTTENGEILPDKTFSKLIVSTFMKSGDLEAIPAILTFLTKKFDFNIDYDLSMYILKGLKRQYLRDISNISKDACEYKLRKAELMNNESILKNIPQGTNQENTISHLIREILIFIKWKEKSDCSTFLMVEDAFKELGTEFTLLEELIEDVNKLKIKA</sequence>
<organism evidence="1 2">
    <name type="scientific">Saccharomyces pastorianus</name>
    <name type="common">Lager yeast</name>
    <name type="synonym">Saccharomyces cerevisiae x Saccharomyces eubayanus</name>
    <dbReference type="NCBI Taxonomy" id="27292"/>
    <lineage>
        <taxon>Eukaryota</taxon>
        <taxon>Fungi</taxon>
        <taxon>Dikarya</taxon>
        <taxon>Ascomycota</taxon>
        <taxon>Saccharomycotina</taxon>
        <taxon>Saccharomycetes</taxon>
        <taxon>Saccharomycetales</taxon>
        <taxon>Saccharomycetaceae</taxon>
        <taxon>Saccharomyces</taxon>
    </lineage>
</organism>
<name>A0A6C1DY85_SACPS</name>
<gene>
    <name evidence="1" type="primary">SOV1_1</name>
    <name evidence="1" type="ORF">GRS66_003970</name>
</gene>
<reference evidence="1 2" key="1">
    <citation type="journal article" date="2019" name="BMC Genomics">
        <title>Chromosome level assembly and comparative genome analysis confirm lager-brewing yeasts originated from a single hybridization.</title>
        <authorList>
            <person name="Salazar A.N."/>
            <person name="Gorter de Vries A.R."/>
            <person name="van den Broek M."/>
            <person name="Brouwers N."/>
            <person name="de la Torre Cortes P."/>
            <person name="Kuijpers N.G.A."/>
            <person name="Daran J.G."/>
            <person name="Abeel T."/>
        </authorList>
    </citation>
    <scope>NUCLEOTIDE SEQUENCE [LARGE SCALE GENOMIC DNA]</scope>
    <source>
        <strain evidence="1 2">CBS 1483</strain>
    </source>
</reference>
<dbReference type="OrthoDB" id="185373at2759"/>
<dbReference type="AlphaFoldDB" id="A0A6C1DY85"/>
<evidence type="ECO:0000313" key="2">
    <source>
        <dbReference type="Proteomes" id="UP000501346"/>
    </source>
</evidence>
<protein>
    <submittedName>
        <fullName evidence="1">Protein sov1, mitochondrial</fullName>
    </submittedName>
</protein>
<proteinExistence type="predicted"/>
<evidence type="ECO:0000313" key="1">
    <source>
        <dbReference type="EMBL" id="QID81583.1"/>
    </source>
</evidence>